<dbReference type="GO" id="GO:0003697">
    <property type="term" value="F:single-stranded DNA binding"/>
    <property type="evidence" value="ECO:0007669"/>
    <property type="project" value="UniProtKB-UniRule"/>
</dbReference>
<dbReference type="Pfam" id="PF00436">
    <property type="entry name" value="SSB"/>
    <property type="match status" value="1"/>
</dbReference>
<dbReference type="HAMAP" id="MF_00984">
    <property type="entry name" value="SSB"/>
    <property type="match status" value="1"/>
</dbReference>
<dbReference type="PIRSF" id="PIRSF002070">
    <property type="entry name" value="SSB"/>
    <property type="match status" value="1"/>
</dbReference>
<dbReference type="GO" id="GO:0009295">
    <property type="term" value="C:nucleoid"/>
    <property type="evidence" value="ECO:0007669"/>
    <property type="project" value="TreeGrafter"/>
</dbReference>
<reference evidence="5 6" key="1">
    <citation type="submission" date="2020-04" db="EMBL/GenBank/DDBJ databases">
        <title>Massilia sp. nov., a cold adapted bacteria isolated from Arctic soil.</title>
        <authorList>
            <person name="Son J."/>
            <person name="Ka J.-O."/>
        </authorList>
    </citation>
    <scope>NUCLEOTIDE SEQUENCE [LARGE SCALE GENOMIC DNA]</scope>
    <source>
        <strain evidence="5 6">ML15P13</strain>
    </source>
</reference>
<sequence length="168" mass="18422">MASVNKVIIVGNLGRDPEIRYMPSGDAIANIAVATSYKSKDKNTGEQKELTEWHRISFFGRLAEIVGQYLKKGSSVYVEGRLQTRKYTDKDGIERYATDVIAENMQMLGGRQGMGGNDMGGGMDDGGGYEPQQQQQRPAPRQAPPAPAARPQPKPAPNFSDMDDDIPF</sequence>
<dbReference type="GO" id="GO:0006260">
    <property type="term" value="P:DNA replication"/>
    <property type="evidence" value="ECO:0007669"/>
    <property type="project" value="UniProtKB-UniRule"/>
</dbReference>
<dbReference type="RefSeq" id="WP_171086873.1">
    <property type="nucleotide sequence ID" value="NZ_JABAIV010000007.1"/>
</dbReference>
<dbReference type="AlphaFoldDB" id="A0A7Y2P126"/>
<dbReference type="GO" id="GO:0006310">
    <property type="term" value="P:DNA recombination"/>
    <property type="evidence" value="ECO:0007669"/>
    <property type="project" value="UniProtKB-UniRule"/>
</dbReference>
<keyword evidence="1 2" id="KW-0238">DNA-binding</keyword>
<evidence type="ECO:0000256" key="3">
    <source>
        <dbReference type="PIRNR" id="PIRNR002070"/>
    </source>
</evidence>
<dbReference type="InterPro" id="IPR000424">
    <property type="entry name" value="Primosome_PriB/ssb"/>
</dbReference>
<protein>
    <recommendedName>
        <fullName evidence="2 3">Single-stranded DNA-binding protein</fullName>
        <shortName evidence="2">SSB</shortName>
    </recommendedName>
</protein>
<gene>
    <name evidence="5" type="primary">ssb</name>
    <name evidence="5" type="ORF">HGB41_17705</name>
</gene>
<feature type="region of interest" description="Disordered" evidence="4">
    <location>
        <begin position="109"/>
        <end position="168"/>
    </location>
</feature>
<evidence type="ECO:0000256" key="1">
    <source>
        <dbReference type="ARBA" id="ARBA00023125"/>
    </source>
</evidence>
<keyword evidence="2" id="KW-0235">DNA replication</keyword>
<name>A0A7Y2P126_9BURK</name>
<comment type="subunit">
    <text evidence="2">Homotetramer.</text>
</comment>
<evidence type="ECO:0000313" key="5">
    <source>
        <dbReference type="EMBL" id="NNG24823.1"/>
    </source>
</evidence>
<comment type="caution">
    <text evidence="5">The sequence shown here is derived from an EMBL/GenBank/DDBJ whole genome shotgun (WGS) entry which is preliminary data.</text>
</comment>
<evidence type="ECO:0000313" key="6">
    <source>
        <dbReference type="Proteomes" id="UP000533905"/>
    </source>
</evidence>
<comment type="caution">
    <text evidence="2">Lacks conserved residue(s) required for the propagation of feature annotation.</text>
</comment>
<comment type="function">
    <text evidence="2">Plays an important role in DNA replication, recombination and repair. Binds to ssDNA and to an array of partner proteins to recruit them to their sites of action during DNA metabolism.</text>
</comment>
<dbReference type="PANTHER" id="PTHR10302">
    <property type="entry name" value="SINGLE-STRANDED DNA-BINDING PROTEIN"/>
    <property type="match status" value="1"/>
</dbReference>
<feature type="compositionally biased region" description="Gly residues" evidence="4">
    <location>
        <begin position="110"/>
        <end position="129"/>
    </location>
</feature>
<keyword evidence="6" id="KW-1185">Reference proteome</keyword>
<keyword evidence="2" id="KW-0227">DNA damage</keyword>
<dbReference type="SUPFAM" id="SSF50249">
    <property type="entry name" value="Nucleic acid-binding proteins"/>
    <property type="match status" value="1"/>
</dbReference>
<dbReference type="Proteomes" id="UP000533905">
    <property type="component" value="Unassembled WGS sequence"/>
</dbReference>
<dbReference type="CDD" id="cd04496">
    <property type="entry name" value="SSB_OBF"/>
    <property type="match status" value="1"/>
</dbReference>
<keyword evidence="2" id="KW-0233">DNA recombination</keyword>
<keyword evidence="2" id="KW-0234">DNA repair</keyword>
<dbReference type="PROSITE" id="PS50935">
    <property type="entry name" value="SSB"/>
    <property type="match status" value="1"/>
</dbReference>
<evidence type="ECO:0000256" key="2">
    <source>
        <dbReference type="HAMAP-Rule" id="MF_00984"/>
    </source>
</evidence>
<organism evidence="5 6">
    <name type="scientific">Telluria aromaticivorans</name>
    <dbReference type="NCBI Taxonomy" id="2725995"/>
    <lineage>
        <taxon>Bacteria</taxon>
        <taxon>Pseudomonadati</taxon>
        <taxon>Pseudomonadota</taxon>
        <taxon>Betaproteobacteria</taxon>
        <taxon>Burkholderiales</taxon>
        <taxon>Oxalobacteraceae</taxon>
        <taxon>Telluria group</taxon>
        <taxon>Telluria</taxon>
    </lineage>
</organism>
<dbReference type="InterPro" id="IPR011344">
    <property type="entry name" value="ssDNA-bd"/>
</dbReference>
<evidence type="ECO:0000256" key="4">
    <source>
        <dbReference type="SAM" id="MobiDB-lite"/>
    </source>
</evidence>
<feature type="compositionally biased region" description="Low complexity" evidence="4">
    <location>
        <begin position="131"/>
        <end position="140"/>
    </location>
</feature>
<dbReference type="GO" id="GO:0006281">
    <property type="term" value="P:DNA repair"/>
    <property type="evidence" value="ECO:0007669"/>
    <property type="project" value="UniProtKB-UniRule"/>
</dbReference>
<dbReference type="PANTHER" id="PTHR10302:SF27">
    <property type="entry name" value="SINGLE-STRANDED DNA-BINDING PROTEIN"/>
    <property type="match status" value="1"/>
</dbReference>
<feature type="short sequence motif" description="Important for interaction with partner proteins" evidence="2">
    <location>
        <begin position="163"/>
        <end position="168"/>
    </location>
</feature>
<proteinExistence type="inferred from homology"/>
<feature type="compositionally biased region" description="Pro residues" evidence="4">
    <location>
        <begin position="141"/>
        <end position="156"/>
    </location>
</feature>
<dbReference type="Gene3D" id="2.40.50.140">
    <property type="entry name" value="Nucleic acid-binding proteins"/>
    <property type="match status" value="1"/>
</dbReference>
<dbReference type="EMBL" id="JABAIV010000007">
    <property type="protein sequence ID" value="NNG24823.1"/>
    <property type="molecule type" value="Genomic_DNA"/>
</dbReference>
<accession>A0A7Y2P126</accession>
<dbReference type="NCBIfam" id="TIGR00621">
    <property type="entry name" value="ssb"/>
    <property type="match status" value="1"/>
</dbReference>
<dbReference type="InterPro" id="IPR012340">
    <property type="entry name" value="NA-bd_OB-fold"/>
</dbReference>